<comment type="subcellular location">
    <subcellularLocation>
        <location evidence="1">Nucleus</location>
    </subcellularLocation>
</comment>
<feature type="compositionally biased region" description="Basic residues" evidence="4">
    <location>
        <begin position="2270"/>
        <end position="2285"/>
    </location>
</feature>
<name>A0A670IEP2_PODMU</name>
<sequence>MRDLTAHVTSSLLQFPEVTVQALGEDEITIDSVLHGKFTGGRSGLACLACGPQLEVVSPVTGERLSAYHFSGVTEQPPTILAVKEFSWQKRTGLLIGLEEAEGSVLCLYDLGISRVVKAVVLPGRVTAIEPIINHGGASLTTQHLHQSLRWLFGVAAVVTDVGHVLLIDLCLDDLSCSQNEIEASDLEVITGIPPEIPQIREAITRKGRHLCFQLLNPSGTPVTTLSYIHRSNQLVVGFSDGYLSLWNMKSLKKEYHSQLEGGRIPVYTVTFQEPENDPRNCCYLWAVQSTQESEGDIVSLHLLQLAFSDRRRLASGQIMYEGLEYCEERYSLDLTGGIFSLRGQTSNTKLIGCQTVEKFRSHIDREDGINEVISPDTSVSVFSWQVNTYGQGNPSTYLGIFDINRWYHAQMPDSLRPGEFLNNCPYFALWSLDAVVSMTSPHHILDVLVHERSLSRGVPPSYPPPEQFFNPSTYNFDATCLLNTGVVHVTCTGFQKDTLHFLKKFGGSLNEAIPDSYNRCLVAGLLSPRFIDVQPSSLSQEEQFEAVLSAAIQTSSLGLLTSFIKQWTAEEQPDSAPNLRFVLEWTWNKVVSTKEDFVRLCVPLFDGSSNFIGPQTLQSLQHCELLLSNLSTVLSCFVMEAQELTEKGITDLTNKQVVTSLLSLYVQVVIWFCRSSLLPESLDEDMQLSKPFYNYQHIQHFYAGCRQKLERLSRGKWNPDCLMIDGLISQLGHSVVKLWQRDDGGTGKYPPPTLHALLDLYLLENIEDLYKHATTIYLLLDIMHSCPNKADTSVGSFPTAFAIPIGLVNLIQGFWCLDHNDFENSLTYLFHPATIKLPWQHIRIIQFLMCQGEHRRALRYIQTMKPSLMSNSEVTLHLTVLLFNSCMVEAWSVLRQHSTRLNVEDMLKHVYETCQGLGLMEDLLKLPFTETEQECLEKFLRTSAGVNNHEFLLVHHLQRANYVPALQLNQSLKANLMNDRDPRWRERSVARNSILDQYGKVLPRVQRKLAVERAKPYHLPTSLRREILRPKPLSTVAKKVTAGNVITKATLINNVLSKIGEVWVGTEQKNKSFQNDITEEQPPTVDSCTDTEIPDPFVGTPATKSLRKCSRLLDLVVQPIPLDSPSLRSNLYMSPRASASCMLSSPLHSSPRCSLYKSSRRAPELKLLETPLVVRRAKALTSTSSSGFPGFTPQSILRSSLRTTPLATPTASPGRSITPPLRAKETKISFMEESKASGWTAGMTDSKTKHNTVSSECIIEAHMEDMWSKTRETPAFSICSLQEDYEEAGLSSECVPGNDLNKAEPSKETSYGSVKSDQTTSDYQDAKSPGDNSDSFRISQPAGFSPEDLVNIQVSAERESSEAVARDPSQMEQQTSTDGEQSAGLPEREGEDYGSLPEDEVFVMHHLNAIPDTSVSSIPSNESQTNVLESSMLPLLENNQLLDEATPQALEPLGTDAESVISIPDSEDIVSVHSKNELEEREALDEDGSKEAESEENIAVLQEKTPLNIEPASQEVNLVGDGTREVHISEAVVEALPYNELCPSSSLKYQYSSDAMAQQVTCELLKKDAGESNFTGGDGDLLVSQNNFTLLLEGDEEAEIGDSSALHTSPLKSANQLEGACVNTAGSNNPEFITNTVSTVTSDQISQNTAEVLPYVPEPIQMAIAENLLDVIKDTRSKEFSSEVVDQSFHESISKKVLTSPQAPLQNVTEISKDVKLSQVEDSVMSSTSTVEQMAQNVNDLLPDGQPLGQMDKPDLLLPPTPRRSARRAKETLNIPESLPLASEQEPQEKQTTQVPAFPVLDTKETKECDLEISTNVHPITQEFQATIATRRGVRKPKELASELPKHPSEQLPSSRRRTPRSTRSLVGDQEGSQFIIDHTIQMMVNPKSARKLKSIAFHLAENVISDQEVEPREEQLSTKPRRGRPRKHGELKVMAQSETAAGKLPLPSPVRRGRHRKSSLPEAISEHDIQSSKPQLPVSTEQERARSTSISETVSDQETGLIKQLPVRRRGRPRKNPLNVSADLGLELSLLSPLPTPSQSFVTPRRNTRRGSVQEKTPVDTTKRKSARIASVRIEKTNTSIEKMDAEEHSVQPSEAETLARSSKKRQSKMTAIRKRSQLPSLSEEGTEEEEHLPQAAEIAVGLHSTDMTKQRLSETGKTLAHRGTLVKKTRYSRKSTKQSPTLDTNETFCFSPPLTKLTEKSKGEKAVTPVQLKDFKADLTSQFVFSPPALRSRKKKVSSISRIVEELELPVKEEKDAVSIETPEKPKVKRSRATRSKAKKASKVLEKDSSWSTPHMEIQFISPFGTPVDGAKSKQKQSVDKAEKTVRKTLHRNERITSFPKPIVQKKRL</sequence>
<dbReference type="PROSITE" id="PS50082">
    <property type="entry name" value="WD_REPEATS_2"/>
    <property type="match status" value="1"/>
</dbReference>
<dbReference type="GO" id="GO:0031965">
    <property type="term" value="C:nuclear membrane"/>
    <property type="evidence" value="ECO:0007669"/>
    <property type="project" value="Ensembl"/>
</dbReference>
<evidence type="ECO:0000313" key="8">
    <source>
        <dbReference type="Proteomes" id="UP000472272"/>
    </source>
</evidence>
<keyword evidence="8" id="KW-1185">Reference proteome</keyword>
<dbReference type="PANTHER" id="PTHR21583:SF8">
    <property type="entry name" value="PROTEIN ELYS"/>
    <property type="match status" value="1"/>
</dbReference>
<dbReference type="InterPro" id="IPR001680">
    <property type="entry name" value="WD40_rpt"/>
</dbReference>
<dbReference type="GO" id="GO:0000785">
    <property type="term" value="C:chromatin"/>
    <property type="evidence" value="ECO:0007669"/>
    <property type="project" value="Ensembl"/>
</dbReference>
<feature type="compositionally biased region" description="Polar residues" evidence="4">
    <location>
        <begin position="1309"/>
        <end position="1324"/>
    </location>
</feature>
<dbReference type="OMA" id="LWSLDAM"/>
<dbReference type="GO" id="GO:0005737">
    <property type="term" value="C:cytoplasm"/>
    <property type="evidence" value="ECO:0007669"/>
    <property type="project" value="Ensembl"/>
</dbReference>
<evidence type="ECO:0000256" key="3">
    <source>
        <dbReference type="PROSITE-ProRule" id="PRU00221"/>
    </source>
</evidence>
<dbReference type="InterPro" id="IPR032040">
    <property type="entry name" value="ELYS-bb"/>
</dbReference>
<dbReference type="KEGG" id="pmua:114594461"/>
<feature type="region of interest" description="Disordered" evidence="4">
    <location>
        <begin position="2306"/>
        <end position="2330"/>
    </location>
</feature>
<feature type="region of interest" description="Disordered" evidence="4">
    <location>
        <begin position="2032"/>
        <end position="2071"/>
    </location>
</feature>
<dbReference type="PANTHER" id="PTHR21583">
    <property type="entry name" value="ELYS PROTEIN"/>
    <property type="match status" value="1"/>
</dbReference>
<feature type="region of interest" description="Disordered" evidence="4">
    <location>
        <begin position="2085"/>
        <end position="2133"/>
    </location>
</feature>
<evidence type="ECO:0000313" key="7">
    <source>
        <dbReference type="Ensembl" id="ENSPMRP00000009952.1"/>
    </source>
</evidence>
<dbReference type="GO" id="GO:0051292">
    <property type="term" value="P:nuclear pore complex assembly"/>
    <property type="evidence" value="ECO:0007669"/>
    <property type="project" value="Ensembl"/>
</dbReference>
<dbReference type="GO" id="GO:0016363">
    <property type="term" value="C:nuclear matrix"/>
    <property type="evidence" value="ECO:0007669"/>
    <property type="project" value="Ensembl"/>
</dbReference>
<reference evidence="7 8" key="1">
    <citation type="journal article" date="2019" name="Proc. Natl. Acad. Sci. U.S.A.">
        <title>Regulatory changes in pterin and carotenoid genes underlie balanced color polymorphisms in the wall lizard.</title>
        <authorList>
            <person name="Andrade P."/>
            <person name="Pinho C."/>
            <person name="Perez I de Lanuza G."/>
            <person name="Afonso S."/>
            <person name="Brejcha J."/>
            <person name="Rubin C.J."/>
            <person name="Wallerman O."/>
            <person name="Pereira P."/>
            <person name="Sabatino S.J."/>
            <person name="Bellati A."/>
            <person name="Pellitteri-Rosa D."/>
            <person name="Bosakova Z."/>
            <person name="Bunikis I."/>
            <person name="Carretero M.A."/>
            <person name="Feiner N."/>
            <person name="Marsik P."/>
            <person name="Pauperio F."/>
            <person name="Salvi D."/>
            <person name="Soler L."/>
            <person name="While G.M."/>
            <person name="Uller T."/>
            <person name="Font E."/>
            <person name="Andersson L."/>
            <person name="Carneiro M."/>
        </authorList>
    </citation>
    <scope>NUCLEOTIDE SEQUENCE</scope>
</reference>
<feature type="region of interest" description="Disordered" evidence="4">
    <location>
        <begin position="1291"/>
        <end position="1395"/>
    </location>
</feature>
<feature type="compositionally biased region" description="Basic residues" evidence="4">
    <location>
        <begin position="1921"/>
        <end position="1931"/>
    </location>
</feature>
<dbReference type="Pfam" id="PF16687">
    <property type="entry name" value="ELYS-bb"/>
    <property type="match status" value="1"/>
</dbReference>
<dbReference type="GeneTree" id="ENSGT00390000018900"/>
<accession>A0A670IEP2</accession>
<organism evidence="7 8">
    <name type="scientific">Podarcis muralis</name>
    <name type="common">Wall lizard</name>
    <name type="synonym">Lacerta muralis</name>
    <dbReference type="NCBI Taxonomy" id="64176"/>
    <lineage>
        <taxon>Eukaryota</taxon>
        <taxon>Metazoa</taxon>
        <taxon>Chordata</taxon>
        <taxon>Craniata</taxon>
        <taxon>Vertebrata</taxon>
        <taxon>Euteleostomi</taxon>
        <taxon>Lepidosauria</taxon>
        <taxon>Squamata</taxon>
        <taxon>Bifurcata</taxon>
        <taxon>Unidentata</taxon>
        <taxon>Episquamata</taxon>
        <taxon>Laterata</taxon>
        <taxon>Lacertibaenia</taxon>
        <taxon>Lacertidae</taxon>
        <taxon>Podarcis</taxon>
    </lineage>
</organism>
<proteinExistence type="predicted"/>
<feature type="compositionally biased region" description="Polar residues" evidence="4">
    <location>
        <begin position="1200"/>
        <end position="1216"/>
    </location>
</feature>
<dbReference type="Pfam" id="PF13934">
    <property type="entry name" value="ELYS"/>
    <property type="match status" value="1"/>
</dbReference>
<reference evidence="7" key="3">
    <citation type="submission" date="2025-09" db="UniProtKB">
        <authorList>
            <consortium name="Ensembl"/>
        </authorList>
    </citation>
    <scope>IDENTIFICATION</scope>
</reference>
<feature type="compositionally biased region" description="Basic and acidic residues" evidence="4">
    <location>
        <begin position="2257"/>
        <end position="2269"/>
    </location>
</feature>
<feature type="repeat" description="WD" evidence="3">
    <location>
        <begin position="216"/>
        <end position="257"/>
    </location>
</feature>
<feature type="compositionally biased region" description="Polar residues" evidence="4">
    <location>
        <begin position="1371"/>
        <end position="1381"/>
    </location>
</feature>
<dbReference type="GO" id="GO:0031080">
    <property type="term" value="C:nuclear pore outer ring"/>
    <property type="evidence" value="ECO:0007669"/>
    <property type="project" value="Ensembl"/>
</dbReference>
<feature type="compositionally biased region" description="Basic and acidic residues" evidence="4">
    <location>
        <begin position="2320"/>
        <end position="2330"/>
    </location>
</feature>
<feature type="region of interest" description="Disordered" evidence="4">
    <location>
        <begin position="1831"/>
        <end position="1871"/>
    </location>
</feature>
<keyword evidence="3" id="KW-0853">WD repeat</keyword>
<protein>
    <submittedName>
        <fullName evidence="7">AT-hook containing transcription factor 1</fullName>
    </submittedName>
</protein>
<dbReference type="Proteomes" id="UP000472272">
    <property type="component" value="Chromosome 3"/>
</dbReference>
<dbReference type="GO" id="GO:0000776">
    <property type="term" value="C:kinetochore"/>
    <property type="evidence" value="ECO:0007669"/>
    <property type="project" value="Ensembl"/>
</dbReference>
<feature type="compositionally biased region" description="Basic and acidic residues" evidence="4">
    <location>
        <begin position="1837"/>
        <end position="1850"/>
    </location>
</feature>
<feature type="compositionally biased region" description="Basic residues" evidence="4">
    <location>
        <begin position="2104"/>
        <end position="2119"/>
    </location>
</feature>
<feature type="domain" description="ELYS-like" evidence="5">
    <location>
        <begin position="722"/>
        <end position="943"/>
    </location>
</feature>
<feature type="region of interest" description="Disordered" evidence="4">
    <location>
        <begin position="1909"/>
        <end position="2002"/>
    </location>
</feature>
<feature type="region of interest" description="Disordered" evidence="4">
    <location>
        <begin position="1200"/>
        <end position="1224"/>
    </location>
</feature>
<feature type="compositionally biased region" description="Polar residues" evidence="4">
    <location>
        <begin position="1989"/>
        <end position="2000"/>
    </location>
</feature>
<keyword evidence="2" id="KW-0539">Nucleus</keyword>
<dbReference type="RefSeq" id="XP_028580003.1">
    <property type="nucleotide sequence ID" value="XM_028724170.1"/>
</dbReference>
<dbReference type="InterPro" id="IPR052620">
    <property type="entry name" value="ELYS/MEL-28_NucAsmblyFactor"/>
</dbReference>
<dbReference type="OrthoDB" id="20729at2759"/>
<evidence type="ECO:0000256" key="2">
    <source>
        <dbReference type="ARBA" id="ARBA00023242"/>
    </source>
</evidence>
<feature type="region of interest" description="Disordered" evidence="4">
    <location>
        <begin position="2257"/>
        <end position="2293"/>
    </location>
</feature>
<gene>
    <name evidence="7" type="primary">AHCTF1</name>
</gene>
<feature type="domain" description="ELYS beta-propeller" evidence="6">
    <location>
        <begin position="1"/>
        <end position="489"/>
    </location>
</feature>
<evidence type="ECO:0000256" key="4">
    <source>
        <dbReference type="SAM" id="MobiDB-lite"/>
    </source>
</evidence>
<dbReference type="Ensembl" id="ENSPMRT00000010602.1">
    <property type="protein sequence ID" value="ENSPMRP00000009952.1"/>
    <property type="gene ID" value="ENSPMRG00000006658.1"/>
</dbReference>
<evidence type="ECO:0000256" key="1">
    <source>
        <dbReference type="ARBA" id="ARBA00004123"/>
    </source>
</evidence>
<evidence type="ECO:0000259" key="6">
    <source>
        <dbReference type="Pfam" id="PF16687"/>
    </source>
</evidence>
<feature type="region of interest" description="Disordered" evidence="4">
    <location>
        <begin position="1741"/>
        <end position="1795"/>
    </location>
</feature>
<dbReference type="SUPFAM" id="SSF50978">
    <property type="entry name" value="WD40 repeat-like"/>
    <property type="match status" value="1"/>
</dbReference>
<dbReference type="GO" id="GO:0016604">
    <property type="term" value="C:nuclear body"/>
    <property type="evidence" value="ECO:0007669"/>
    <property type="project" value="Ensembl"/>
</dbReference>
<dbReference type="CTD" id="25909"/>
<dbReference type="RefSeq" id="XP_028580004.1">
    <property type="nucleotide sequence ID" value="XM_028724171.1"/>
</dbReference>
<feature type="compositionally biased region" description="Polar residues" evidence="4">
    <location>
        <begin position="1973"/>
        <end position="1982"/>
    </location>
</feature>
<reference evidence="7" key="2">
    <citation type="submission" date="2025-08" db="UniProtKB">
        <authorList>
            <consortium name="Ensembl"/>
        </authorList>
    </citation>
    <scope>IDENTIFICATION</scope>
</reference>
<feature type="compositionally biased region" description="Basic and acidic residues" evidence="4">
    <location>
        <begin position="1357"/>
        <end position="1366"/>
    </location>
</feature>
<dbReference type="GeneID" id="114594461"/>
<dbReference type="InterPro" id="IPR036322">
    <property type="entry name" value="WD40_repeat_dom_sf"/>
</dbReference>
<dbReference type="InterPro" id="IPR025151">
    <property type="entry name" value="ELYS_dom"/>
</dbReference>
<evidence type="ECO:0000259" key="5">
    <source>
        <dbReference type="Pfam" id="PF13934"/>
    </source>
</evidence>
<dbReference type="GO" id="GO:0032465">
    <property type="term" value="P:regulation of cytokinesis"/>
    <property type="evidence" value="ECO:0007669"/>
    <property type="project" value="Ensembl"/>
</dbReference>